<keyword evidence="11" id="KW-0902">Two-component regulatory system</keyword>
<dbReference type="InterPro" id="IPR004358">
    <property type="entry name" value="Sig_transdc_His_kin-like_C"/>
</dbReference>
<comment type="subcellular location">
    <subcellularLocation>
        <location evidence="3">Cytoplasm</location>
    </subcellularLocation>
</comment>
<dbReference type="CDD" id="cd16917">
    <property type="entry name" value="HATPase_UhpB-NarQ-NarX-like"/>
    <property type="match status" value="1"/>
</dbReference>
<dbReference type="PANTHER" id="PTHR24421">
    <property type="entry name" value="NITRATE/NITRITE SENSOR PROTEIN NARX-RELATED"/>
    <property type="match status" value="1"/>
</dbReference>
<organism evidence="17 19">
    <name type="scientific">Xiamenia xianingshaonis</name>
    <dbReference type="NCBI Taxonomy" id="2682776"/>
    <lineage>
        <taxon>Bacteria</taxon>
        <taxon>Bacillati</taxon>
        <taxon>Actinomycetota</taxon>
        <taxon>Coriobacteriia</taxon>
        <taxon>Eggerthellales</taxon>
        <taxon>Eggerthellaceae</taxon>
        <taxon>Xiamenia</taxon>
    </lineage>
</organism>
<keyword evidence="18" id="KW-1185">Reference proteome</keyword>
<dbReference type="PRINTS" id="PR00344">
    <property type="entry name" value="BCTRLSENSOR"/>
</dbReference>
<dbReference type="SUPFAM" id="SSF55874">
    <property type="entry name" value="ATPase domain of HSP90 chaperone/DNA topoisomerase II/histidine kinase"/>
    <property type="match status" value="1"/>
</dbReference>
<proteinExistence type="predicted"/>
<dbReference type="Pfam" id="PF07730">
    <property type="entry name" value="HisKA_3"/>
    <property type="match status" value="1"/>
</dbReference>
<dbReference type="Pfam" id="PF02518">
    <property type="entry name" value="HATPase_c"/>
    <property type="match status" value="1"/>
</dbReference>
<evidence type="ECO:0000256" key="4">
    <source>
        <dbReference type="ARBA" id="ARBA00012438"/>
    </source>
</evidence>
<reference evidence="17" key="2">
    <citation type="submission" date="2021-04" db="EMBL/GenBank/DDBJ databases">
        <title>Novel species in family Eggerthellaceae.</title>
        <authorList>
            <person name="Zhang G."/>
        </authorList>
    </citation>
    <scope>NUCLEOTIDE SEQUENCE</scope>
    <source>
        <strain evidence="17">Zg-886</strain>
    </source>
</reference>
<dbReference type="EMBL" id="CP072829">
    <property type="protein sequence ID" value="QTU84159.1"/>
    <property type="molecule type" value="Genomic_DNA"/>
</dbReference>
<evidence type="ECO:0000256" key="14">
    <source>
        <dbReference type="ARBA" id="ARBA00030800"/>
    </source>
</evidence>
<evidence type="ECO:0000256" key="6">
    <source>
        <dbReference type="ARBA" id="ARBA00022485"/>
    </source>
</evidence>
<keyword evidence="12" id="KW-0411">Iron-sulfur</keyword>
<keyword evidence="10" id="KW-0408">Iron</keyword>
<comment type="catalytic activity">
    <reaction evidence="1">
        <text>ATP + protein L-histidine = ADP + protein N-phospho-L-histidine.</text>
        <dbReference type="EC" id="2.7.13.3"/>
    </reaction>
</comment>
<evidence type="ECO:0000256" key="8">
    <source>
        <dbReference type="ARBA" id="ARBA00022679"/>
    </source>
</evidence>
<dbReference type="Gene3D" id="3.30.565.10">
    <property type="entry name" value="Histidine kinase-like ATPase, C-terminal domain"/>
    <property type="match status" value="1"/>
</dbReference>
<dbReference type="GO" id="GO:0051539">
    <property type="term" value="F:4 iron, 4 sulfur cluster binding"/>
    <property type="evidence" value="ECO:0007669"/>
    <property type="project" value="UniProtKB-KW"/>
</dbReference>
<evidence type="ECO:0000256" key="10">
    <source>
        <dbReference type="ARBA" id="ARBA00023004"/>
    </source>
</evidence>
<keyword evidence="8" id="KW-0808">Transferase</keyword>
<dbReference type="GO" id="GO:0046983">
    <property type="term" value="F:protein dimerization activity"/>
    <property type="evidence" value="ECO:0007669"/>
    <property type="project" value="InterPro"/>
</dbReference>
<evidence type="ECO:0000256" key="7">
    <source>
        <dbReference type="ARBA" id="ARBA00022490"/>
    </source>
</evidence>
<dbReference type="GO" id="GO:0016020">
    <property type="term" value="C:membrane"/>
    <property type="evidence" value="ECO:0007669"/>
    <property type="project" value="InterPro"/>
</dbReference>
<keyword evidence="9" id="KW-0418">Kinase</keyword>
<dbReference type="InterPro" id="IPR036890">
    <property type="entry name" value="HATPase_C_sf"/>
</dbReference>
<dbReference type="Proteomes" id="UP000636394">
    <property type="component" value="Unassembled WGS sequence"/>
</dbReference>
<sequence length="520" mass="55703">MSILEEETAKFCNLLESIRSDARAQATVLYREMRSGALVPICFASPMPDAVPPLVAGASDVAETIRAHGDEVFEISKDAFKDHLVRSGLDSFGVTALAACRVPDVACRRYFLTACYADDDGPIDGDLLKSRAAELGAVHRNAVLRAQGRIDDSFCALFDEINAARCAFSIPLMDEILNGGTFSTITKLLHEKLGGAVLIEDANGLVVAATSDAGTLPAANTWLRSPSRLPFLDLFDAGKDLVPVPADYCDDCRHRLIMPLVDNGILIGAISVNAVPSTADECRLLLASRFAALYLLRCKEAARSTILKASLNSVENEQARVALELHNDASQNLVALKVALSTTSRLMEIGEWEHCRGAIDDCQRIADEALGEINRLSAELRPHELNYLGLKSAIDAVAQARLARVGIAHAFSGNALGIRLGALQESMLLIGATEALTNCAKHSHATAVDIFINYANEWLTLGIRDNGDGFESGARGRDGLGLKAMSDCAEAIGGNFWIGSVIGKGTTVRFNIPSRALQEV</sequence>
<dbReference type="InterPro" id="IPR011712">
    <property type="entry name" value="Sig_transdc_His_kin_sub3_dim/P"/>
</dbReference>
<evidence type="ECO:0000313" key="17">
    <source>
        <dbReference type="EMBL" id="QTU84159.1"/>
    </source>
</evidence>
<evidence type="ECO:0000313" key="16">
    <source>
        <dbReference type="EMBL" id="NHM14229.1"/>
    </source>
</evidence>
<accession>A0A9E6SU80</accession>
<dbReference type="Gene3D" id="1.20.5.1930">
    <property type="match status" value="1"/>
</dbReference>
<evidence type="ECO:0000256" key="2">
    <source>
        <dbReference type="ARBA" id="ARBA00001966"/>
    </source>
</evidence>
<reference evidence="16 18" key="1">
    <citation type="submission" date="2019-11" db="EMBL/GenBank/DDBJ databases">
        <title>Eggerthellaceae novel genus isolated from the rectal contents of marmort.</title>
        <authorList>
            <person name="Zhang G."/>
        </authorList>
    </citation>
    <scope>NUCLEOTIDE SEQUENCE [LARGE SCALE GENOMIC DNA]</scope>
    <source>
        <strain evidence="16">Zg-886</strain>
        <strain evidence="18">zg-886</strain>
    </source>
</reference>
<dbReference type="GO" id="GO:0005737">
    <property type="term" value="C:cytoplasm"/>
    <property type="evidence" value="ECO:0007669"/>
    <property type="project" value="UniProtKB-SubCell"/>
</dbReference>
<dbReference type="GO" id="GO:0000155">
    <property type="term" value="F:phosphorelay sensor kinase activity"/>
    <property type="evidence" value="ECO:0007669"/>
    <property type="project" value="InterPro"/>
</dbReference>
<evidence type="ECO:0000256" key="5">
    <source>
        <dbReference type="ARBA" id="ARBA00017322"/>
    </source>
</evidence>
<dbReference type="AlphaFoldDB" id="A0A9E6SU80"/>
<evidence type="ECO:0000256" key="13">
    <source>
        <dbReference type="ARBA" id="ARBA00024827"/>
    </source>
</evidence>
<feature type="domain" description="Histidine kinase/HSP90-like ATPase" evidence="15">
    <location>
        <begin position="423"/>
        <end position="516"/>
    </location>
</feature>
<evidence type="ECO:0000256" key="12">
    <source>
        <dbReference type="ARBA" id="ARBA00023014"/>
    </source>
</evidence>
<dbReference type="SMART" id="SM00387">
    <property type="entry name" value="HATPase_c"/>
    <property type="match status" value="1"/>
</dbReference>
<dbReference type="EMBL" id="WPCR01000006">
    <property type="protein sequence ID" value="NHM14229.1"/>
    <property type="molecule type" value="Genomic_DNA"/>
</dbReference>
<evidence type="ECO:0000256" key="9">
    <source>
        <dbReference type="ARBA" id="ARBA00022777"/>
    </source>
</evidence>
<keyword evidence="6" id="KW-0004">4Fe-4S</keyword>
<gene>
    <name evidence="16" type="ORF">GMI68_05520</name>
    <name evidence="17" type="ORF">J7S26_07350</name>
</gene>
<evidence type="ECO:0000256" key="3">
    <source>
        <dbReference type="ARBA" id="ARBA00004496"/>
    </source>
</evidence>
<dbReference type="Proteomes" id="UP000671910">
    <property type="component" value="Chromosome"/>
</dbReference>
<comment type="function">
    <text evidence="13">Member of the two-component regulatory system NreB/NreC involved in the control of dissimilatory nitrate/nitrite reduction in response to oxygen. NreB functions as a direct oxygen sensor histidine kinase which is autophosphorylated, in the absence of oxygen, probably at the conserved histidine residue, and transfers its phosphate group probably to a conserved aspartate residue of NreC. NreB/NreC activates the expression of the nitrate (narGHJI) and nitrite (nir) reductase operons, as well as the putative nitrate transporter gene narT.</text>
</comment>
<keyword evidence="7" id="KW-0963">Cytoplasm</keyword>
<dbReference type="InterPro" id="IPR003594">
    <property type="entry name" value="HATPase_dom"/>
</dbReference>
<evidence type="ECO:0000259" key="15">
    <source>
        <dbReference type="SMART" id="SM00387"/>
    </source>
</evidence>
<evidence type="ECO:0000256" key="11">
    <source>
        <dbReference type="ARBA" id="ARBA00023012"/>
    </source>
</evidence>
<comment type="cofactor">
    <cofactor evidence="2">
        <name>[4Fe-4S] cluster</name>
        <dbReference type="ChEBI" id="CHEBI:49883"/>
    </cofactor>
</comment>
<name>A0A9E6SU80_9ACTN</name>
<evidence type="ECO:0000256" key="1">
    <source>
        <dbReference type="ARBA" id="ARBA00000085"/>
    </source>
</evidence>
<evidence type="ECO:0000313" key="18">
    <source>
        <dbReference type="Proteomes" id="UP000636394"/>
    </source>
</evidence>
<keyword evidence="6" id="KW-0479">Metal-binding</keyword>
<protein>
    <recommendedName>
        <fullName evidence="5">Oxygen sensor histidine kinase NreB</fullName>
        <ecNumber evidence="4">2.7.13.3</ecNumber>
    </recommendedName>
    <alternativeName>
        <fullName evidence="14">Nitrogen regulation protein B</fullName>
    </alternativeName>
</protein>
<dbReference type="EC" id="2.7.13.3" evidence="4"/>
<dbReference type="InterPro" id="IPR050482">
    <property type="entry name" value="Sensor_HK_TwoCompSys"/>
</dbReference>
<evidence type="ECO:0000313" key="19">
    <source>
        <dbReference type="Proteomes" id="UP000671910"/>
    </source>
</evidence>
<dbReference type="KEGG" id="ebz:J7S26_07350"/>
<dbReference type="RefSeq" id="WP_166339427.1">
    <property type="nucleotide sequence ID" value="NZ_CP072829.1"/>
</dbReference>